<keyword evidence="6" id="KW-0539">Nucleus</keyword>
<dbReference type="FunFam" id="3.40.50.300:FF:001083">
    <property type="entry name" value="Chromosome transmission fidelity factor 18"/>
    <property type="match status" value="1"/>
</dbReference>
<feature type="compositionally biased region" description="Polar residues" evidence="9">
    <location>
        <begin position="878"/>
        <end position="887"/>
    </location>
</feature>
<dbReference type="OrthoDB" id="2195431at2759"/>
<evidence type="ECO:0000313" key="11">
    <source>
        <dbReference type="EMBL" id="KAG7153704.1"/>
    </source>
</evidence>
<comment type="caution">
    <text evidence="11">The sequence shown here is derived from an EMBL/GenBank/DDBJ whole genome shotgun (WGS) entry which is preliminary data.</text>
</comment>
<protein>
    <submittedName>
        <fullName evidence="11">Chromosome transmission fidelity protein 18-like</fullName>
    </submittedName>
</protein>
<keyword evidence="7" id="KW-0131">Cell cycle</keyword>
<keyword evidence="4" id="KW-0067">ATP-binding</keyword>
<dbReference type="InterPro" id="IPR003959">
    <property type="entry name" value="ATPase_AAA_core"/>
</dbReference>
<keyword evidence="12" id="KW-1185">Reference proteome</keyword>
<feature type="compositionally biased region" description="Low complexity" evidence="9">
    <location>
        <begin position="65"/>
        <end position="75"/>
    </location>
</feature>
<dbReference type="AlphaFoldDB" id="A0A8J5J9Z2"/>
<dbReference type="PANTHER" id="PTHR46765:SF1">
    <property type="entry name" value="P-LOOP CONTAINING NUCLEOSIDE TRIPHOSPHATE HYDROLASES SUPERFAMILY PROTEIN"/>
    <property type="match status" value="1"/>
</dbReference>
<keyword evidence="3" id="KW-0547">Nucleotide-binding</keyword>
<feature type="compositionally biased region" description="Basic and acidic residues" evidence="9">
    <location>
        <begin position="868"/>
        <end position="877"/>
    </location>
</feature>
<dbReference type="EMBL" id="JAHLQT010046319">
    <property type="protein sequence ID" value="KAG7153704.1"/>
    <property type="molecule type" value="Genomic_DNA"/>
</dbReference>
<evidence type="ECO:0000256" key="9">
    <source>
        <dbReference type="SAM" id="MobiDB-lite"/>
    </source>
</evidence>
<dbReference type="GO" id="GO:0005524">
    <property type="term" value="F:ATP binding"/>
    <property type="evidence" value="ECO:0007669"/>
    <property type="project" value="UniProtKB-KW"/>
</dbReference>
<comment type="subcellular location">
    <subcellularLocation>
        <location evidence="1">Nucleus</location>
    </subcellularLocation>
</comment>
<evidence type="ECO:0000256" key="2">
    <source>
        <dbReference type="ARBA" id="ARBA00022705"/>
    </source>
</evidence>
<dbReference type="InterPro" id="IPR047854">
    <property type="entry name" value="RFC_lid"/>
</dbReference>
<proteinExistence type="inferred from homology"/>
<evidence type="ECO:0000313" key="12">
    <source>
        <dbReference type="Proteomes" id="UP000747542"/>
    </source>
</evidence>
<dbReference type="Pfam" id="PF00004">
    <property type="entry name" value="AAA"/>
    <property type="match status" value="1"/>
</dbReference>
<sequence length="970" mass="111033">MDEFPDPEEEYEMLHADELEVLREMDDFDEDASLQAACIPPSIKRSLKFKSPPGVKMAPKESASSRDSLSELTLLDESRNGNRNAQKRVVDDLFEDDVDQFLNEDIMGNKKKRHKPLVPQVGVGIRDPTFDLAAHEADLSLIERITEVRKTLYVSEFLESAPLTTDVRTKNTACIHRSLPEGAFQSITTESGDRFYLNKMEDEEWDNHIASIATHQRTTCLFNTPFSLLRDQAEKEQIKQDAKRAARMQEAEDSGMESGVEEDDTNKEALWVEKFKPQHYLDLLSDESTNRTVLHWVKLWDKLVFGIDKKPRQKEEKKKDFHKGKPFVKFPKKPGTELLDELDDQNRPKQKVILLCGPPGLGKTTLAHIIARHSGYNVVEMNASDDRSVDTFRTNLENATSMRSVLGPNPRPNCLIIDEIDGAPAPSINLLINMLNGKDTSGKGKKGKQKKDTPTALKRPVICICNELYTPALRPLRQMSLVIQFPPTPTARLAQRLLEISRNRQLKADLTVLMALCDKTENDIRSCLSVLQFVRSTKGDLNLSDIEGAAVGQKDYQRSLFTVWHDMFSIPRPKKRRRANPHEVEHDDGVLISMPELTGDLDNFGEQTSLGFRFQRILRTTQSCGEYEKLTQGWFENYPSIKFKNTNMEPVKMGLDWAAFTDLLQKEIMHTQSWTLMAFLPYACVSYHLLFASHQWPKIQYPNQMYETNQKMIKNKNLQAAMINEMSPMTRVFVGASPLVQDILPYLFHIIQPNLRPVNTQLYSKQEKEEMTGLINTMISYNLTYTQERNLEGQYSFVLDPNMEEVVHFPDIKPSKQLSYATRQLISREIEIEKVRRAEAYFINQKLNEEARFKAKVNVKASSSALQKKDKVTEKSSSEVITPPNSSLPNHLQKIKPKHIETLALEESSKIGSGEVVQAPRDFFGRIINRPVNQQINNLNNEIVKSDIWFRFKEGYSNAVRKPIKMKNLV</sequence>
<feature type="domain" description="AAA+ ATPase" evidence="10">
    <location>
        <begin position="349"/>
        <end position="487"/>
    </location>
</feature>
<dbReference type="GO" id="GO:0016887">
    <property type="term" value="F:ATP hydrolysis activity"/>
    <property type="evidence" value="ECO:0007669"/>
    <property type="project" value="InterPro"/>
</dbReference>
<dbReference type="CDD" id="cd00009">
    <property type="entry name" value="AAA"/>
    <property type="match status" value="1"/>
</dbReference>
<evidence type="ECO:0000256" key="4">
    <source>
        <dbReference type="ARBA" id="ARBA00022840"/>
    </source>
</evidence>
<reference evidence="11" key="1">
    <citation type="journal article" date="2021" name="Sci. Adv.">
        <title>The American lobster genome reveals insights on longevity, neural, and immune adaptations.</title>
        <authorList>
            <person name="Polinski J.M."/>
            <person name="Zimin A.V."/>
            <person name="Clark K.F."/>
            <person name="Kohn A.B."/>
            <person name="Sadowski N."/>
            <person name="Timp W."/>
            <person name="Ptitsyn A."/>
            <person name="Khanna P."/>
            <person name="Romanova D.Y."/>
            <person name="Williams P."/>
            <person name="Greenwood S.J."/>
            <person name="Moroz L.L."/>
            <person name="Walt D.R."/>
            <person name="Bodnar A.G."/>
        </authorList>
    </citation>
    <scope>NUCLEOTIDE SEQUENCE</scope>
    <source>
        <strain evidence="11">GMGI-L3</strain>
    </source>
</reference>
<keyword evidence="5" id="KW-0238">DNA-binding</keyword>
<dbReference type="GO" id="GO:0006260">
    <property type="term" value="P:DNA replication"/>
    <property type="evidence" value="ECO:0007669"/>
    <property type="project" value="UniProtKB-KW"/>
</dbReference>
<gene>
    <name evidence="11" type="primary">chtf18-L</name>
    <name evidence="11" type="ORF">Hamer_G009371</name>
</gene>
<evidence type="ECO:0000256" key="1">
    <source>
        <dbReference type="ARBA" id="ARBA00004123"/>
    </source>
</evidence>
<evidence type="ECO:0000256" key="8">
    <source>
        <dbReference type="ARBA" id="ARBA00043975"/>
    </source>
</evidence>
<evidence type="ECO:0000256" key="5">
    <source>
        <dbReference type="ARBA" id="ARBA00023125"/>
    </source>
</evidence>
<dbReference type="GO" id="GO:0003677">
    <property type="term" value="F:DNA binding"/>
    <property type="evidence" value="ECO:0007669"/>
    <property type="project" value="UniProtKB-KW"/>
</dbReference>
<dbReference type="SMART" id="SM00382">
    <property type="entry name" value="AAA"/>
    <property type="match status" value="1"/>
</dbReference>
<evidence type="ECO:0000256" key="3">
    <source>
        <dbReference type="ARBA" id="ARBA00022741"/>
    </source>
</evidence>
<dbReference type="GO" id="GO:0003689">
    <property type="term" value="F:DNA clamp loader activity"/>
    <property type="evidence" value="ECO:0007669"/>
    <property type="project" value="InterPro"/>
</dbReference>
<dbReference type="Proteomes" id="UP000747542">
    <property type="component" value="Unassembled WGS sequence"/>
</dbReference>
<organism evidence="11 12">
    <name type="scientific">Homarus americanus</name>
    <name type="common">American lobster</name>
    <dbReference type="NCBI Taxonomy" id="6706"/>
    <lineage>
        <taxon>Eukaryota</taxon>
        <taxon>Metazoa</taxon>
        <taxon>Ecdysozoa</taxon>
        <taxon>Arthropoda</taxon>
        <taxon>Crustacea</taxon>
        <taxon>Multicrustacea</taxon>
        <taxon>Malacostraca</taxon>
        <taxon>Eumalacostraca</taxon>
        <taxon>Eucarida</taxon>
        <taxon>Decapoda</taxon>
        <taxon>Pleocyemata</taxon>
        <taxon>Astacidea</taxon>
        <taxon>Nephropoidea</taxon>
        <taxon>Nephropidae</taxon>
        <taxon>Homarus</taxon>
    </lineage>
</organism>
<dbReference type="GO" id="GO:0005634">
    <property type="term" value="C:nucleus"/>
    <property type="evidence" value="ECO:0007669"/>
    <property type="project" value="UniProtKB-SubCell"/>
</dbReference>
<comment type="similarity">
    <text evidence="8">Belongs to the activator 1 small subunits family. CTF18 subfamily.</text>
</comment>
<feature type="region of interest" description="Disordered" evidence="9">
    <location>
        <begin position="868"/>
        <end position="887"/>
    </location>
</feature>
<keyword evidence="2" id="KW-0235">DNA replication</keyword>
<dbReference type="InterPro" id="IPR053016">
    <property type="entry name" value="CTF18-RFC_complex"/>
</dbReference>
<feature type="region of interest" description="Disordered" evidence="9">
    <location>
        <begin position="45"/>
        <end position="80"/>
    </location>
</feature>
<accession>A0A8J5J9Z2</accession>
<evidence type="ECO:0000256" key="6">
    <source>
        <dbReference type="ARBA" id="ARBA00023242"/>
    </source>
</evidence>
<name>A0A8J5J9Z2_HOMAM</name>
<dbReference type="PANTHER" id="PTHR46765">
    <property type="entry name" value="P-LOOP CONTAINING NUCLEOSIDE TRIPHOSPHATE HYDROLASES SUPERFAMILY PROTEIN"/>
    <property type="match status" value="1"/>
</dbReference>
<dbReference type="Pfam" id="PF08519">
    <property type="entry name" value="RFC1"/>
    <property type="match status" value="1"/>
</dbReference>
<dbReference type="GO" id="GO:0005663">
    <property type="term" value="C:DNA replication factor C complex"/>
    <property type="evidence" value="ECO:0007669"/>
    <property type="project" value="InterPro"/>
</dbReference>
<dbReference type="InterPro" id="IPR003593">
    <property type="entry name" value="AAA+_ATPase"/>
</dbReference>
<evidence type="ECO:0000256" key="7">
    <source>
        <dbReference type="ARBA" id="ARBA00023306"/>
    </source>
</evidence>
<dbReference type="CDD" id="cd18140">
    <property type="entry name" value="HLD_clamp_RFC"/>
    <property type="match status" value="1"/>
</dbReference>
<dbReference type="InterPro" id="IPR013725">
    <property type="entry name" value="DNA_replication_fac_RFC1_C"/>
</dbReference>
<evidence type="ECO:0000259" key="10">
    <source>
        <dbReference type="SMART" id="SM00382"/>
    </source>
</evidence>